<evidence type="ECO:0000313" key="1">
    <source>
        <dbReference type="EMBL" id="KAF6144990.1"/>
    </source>
</evidence>
<organism evidence="1 2">
    <name type="scientific">Kingdonia uniflora</name>
    <dbReference type="NCBI Taxonomy" id="39325"/>
    <lineage>
        <taxon>Eukaryota</taxon>
        <taxon>Viridiplantae</taxon>
        <taxon>Streptophyta</taxon>
        <taxon>Embryophyta</taxon>
        <taxon>Tracheophyta</taxon>
        <taxon>Spermatophyta</taxon>
        <taxon>Magnoliopsida</taxon>
        <taxon>Ranunculales</taxon>
        <taxon>Circaeasteraceae</taxon>
        <taxon>Kingdonia</taxon>
    </lineage>
</organism>
<protein>
    <recommendedName>
        <fullName evidence="3">Retrotransposon Copia-like N-terminal domain-containing protein</fullName>
    </recommendedName>
</protein>
<gene>
    <name evidence="1" type="ORF">GIB67_013341</name>
</gene>
<accession>A0A7J7LR14</accession>
<evidence type="ECO:0008006" key="3">
    <source>
        <dbReference type="Google" id="ProtNLM"/>
    </source>
</evidence>
<name>A0A7J7LR14_9MAGN</name>
<proteinExistence type="predicted"/>
<dbReference type="Proteomes" id="UP000541444">
    <property type="component" value="Unassembled WGS sequence"/>
</dbReference>
<comment type="caution">
    <text evidence="1">The sequence shown here is derived from an EMBL/GenBank/DDBJ whole genome shotgun (WGS) entry which is preliminary data.</text>
</comment>
<dbReference type="EMBL" id="JACGCM010002086">
    <property type="protein sequence ID" value="KAF6144990.1"/>
    <property type="molecule type" value="Genomic_DNA"/>
</dbReference>
<sequence length="320" mass="36286">MEFSERQKELKKELDSLQQDGTKTIPCDLLHETLVKDMLKIPLQILSHLKANVSDFIQDEGMHAASPLRSPLISIKAPTSSFRSYFLISRTMAATPLKYPYPSNLNIANFVSLKLKSTNYLLWETQVLSLMESQDLLGFINGKTTQPEAEINDDNGEKILNPDLLAWVRTDSTVRLNVIIVDDSDDEMPLKGLTSPNLKYMSAKKTERQTISRNIKIGSTPAAAHESSPRHMSKRNIVSNHNQSSEDRFLEGMIRAFVEEMTVQQLEHLREWSKGALESLQNLVDSPYDLSPQKVLLDQYLERVDENLQISKLSAQIVEC</sequence>
<evidence type="ECO:0000313" key="2">
    <source>
        <dbReference type="Proteomes" id="UP000541444"/>
    </source>
</evidence>
<dbReference type="AlphaFoldDB" id="A0A7J7LR14"/>
<keyword evidence="2" id="KW-1185">Reference proteome</keyword>
<reference evidence="1 2" key="1">
    <citation type="journal article" date="2020" name="IScience">
        <title>Genome Sequencing of the Endangered Kingdonia uniflora (Circaeasteraceae, Ranunculales) Reveals Potential Mechanisms of Evolutionary Specialization.</title>
        <authorList>
            <person name="Sun Y."/>
            <person name="Deng T."/>
            <person name="Zhang A."/>
            <person name="Moore M.J."/>
            <person name="Landis J.B."/>
            <person name="Lin N."/>
            <person name="Zhang H."/>
            <person name="Zhang X."/>
            <person name="Huang J."/>
            <person name="Zhang X."/>
            <person name="Sun H."/>
            <person name="Wang H."/>
        </authorList>
    </citation>
    <scope>NUCLEOTIDE SEQUENCE [LARGE SCALE GENOMIC DNA]</scope>
    <source>
        <strain evidence="1">TB1705</strain>
        <tissue evidence="1">Leaf</tissue>
    </source>
</reference>
<dbReference type="OrthoDB" id="1845088at2759"/>